<dbReference type="EMBL" id="CM046397">
    <property type="protein sequence ID" value="KAI8536669.1"/>
    <property type="molecule type" value="Genomic_DNA"/>
</dbReference>
<proteinExistence type="predicted"/>
<gene>
    <name evidence="1" type="ORF">RHMOL_Rhmol10G0275100</name>
</gene>
<comment type="caution">
    <text evidence="1">The sequence shown here is derived from an EMBL/GenBank/DDBJ whole genome shotgun (WGS) entry which is preliminary data.</text>
</comment>
<protein>
    <submittedName>
        <fullName evidence="1">Uncharacterized protein</fullName>
    </submittedName>
</protein>
<evidence type="ECO:0000313" key="2">
    <source>
        <dbReference type="Proteomes" id="UP001062846"/>
    </source>
</evidence>
<reference evidence="1" key="1">
    <citation type="submission" date="2022-02" db="EMBL/GenBank/DDBJ databases">
        <title>Plant Genome Project.</title>
        <authorList>
            <person name="Zhang R.-G."/>
        </authorList>
    </citation>
    <scope>NUCLEOTIDE SEQUENCE</scope>
    <source>
        <strain evidence="1">AT1</strain>
    </source>
</reference>
<sequence length="1111" mass="125330">MKLSTPGQGQQAHEGEKKCLNSELWHACAGPLVSLPTLGSRVVYFPQGHSEQVAATTNREIDAHIPNYPSLPPQLICQLHNVTMHADVETDEVYAQMTLQPLTPDFSQQPPCQELTARDLHDVEWKFRHIFRGQPKRHLLTTGWSVFVSAKRLVAGDSVLFIWNEKNQLLLGIRRAIRPQTVMPSSVLSSDSMHIGLLAAAAHAAATNSCFTIFYNPRASPSEFVIALSKYVKAVYHTRVSVGMRFRMLFETEESSVRRYMGTITGIGDLDPVRWSNSHWRSVKVGWDESTAGERQPRVSLWEIEPLTTFPMYPSLFPLRLKRPWYPGASSFQDGREGAVNGMTWLRGETGEQGLHSLNFQNVGMLPWTQQRWDTSLVRNDFNLQYEAMLAAGLHSTGGGDSIKQQFLQLQQPFQYLQQPGGQNPLVIQPSISSNILQTQTQMLQQANNQPEEQSQQQTYQDSFLIQSDQLQNRQQPNVPSPSFSKTDFADSNVKFSTSVGPCVQNMLGSFCTDGSGNNLHDLTRTGQTMVSNLTEQQWVSKFTNSQGNPSTNNSVSLPPYPGKDANVEQENCSLESHNHSVFGANNDSGLLLPATLSGIGDSAVSANVSSMALGAFGFRSSLYGCMQDSSELLHSAEARVDPPTPTHITRFNSYHELREELGQMFGIEGLLEDPQRSGWQLVIVDRENDVLLLGDDPWDLHGIRMYCRGVKGSVFHPSLNDHKEMEELWFASNDIRINVLSRLPLKTLLNVKCVSKQWHRLISERSFIRHQSERKEFKEPISGFFFQERFQWCDDDIKSISYIPVDTKEATNVQRSVFNFLPQSIVLLSVSNGLICCRSCFPSPQPVVFICNPLNKEWVTLPWPTVPKQSSLGLAFDPSRDTTGESTNFKVVAVHQNESETEMEDWYFSYDVYSSKTKTWTRSKEICHCNHNLFKNKGIFVGGALYWLTDGDQILMFDVQNELSWLVSVPFPLGAFDSMPGVCIGESEGKLHCVLITECGIHVWALEDYLDLNWACRYSITLDEMEAENSEFLCNVQQRMASRIDTAPWMDPLAFKDGLLFMRVATKIYLYNFGTRKMEELCTLSMLGRNSMISPIVLPYSMSLVLLDRQ</sequence>
<accession>A0ACC0M6Z6</accession>
<evidence type="ECO:0000313" key="1">
    <source>
        <dbReference type="EMBL" id="KAI8536669.1"/>
    </source>
</evidence>
<name>A0ACC0M6Z6_RHOML</name>
<organism evidence="1 2">
    <name type="scientific">Rhododendron molle</name>
    <name type="common">Chinese azalea</name>
    <name type="synonym">Azalea mollis</name>
    <dbReference type="NCBI Taxonomy" id="49168"/>
    <lineage>
        <taxon>Eukaryota</taxon>
        <taxon>Viridiplantae</taxon>
        <taxon>Streptophyta</taxon>
        <taxon>Embryophyta</taxon>
        <taxon>Tracheophyta</taxon>
        <taxon>Spermatophyta</taxon>
        <taxon>Magnoliopsida</taxon>
        <taxon>eudicotyledons</taxon>
        <taxon>Gunneridae</taxon>
        <taxon>Pentapetalae</taxon>
        <taxon>asterids</taxon>
        <taxon>Ericales</taxon>
        <taxon>Ericaceae</taxon>
        <taxon>Ericoideae</taxon>
        <taxon>Rhodoreae</taxon>
        <taxon>Rhododendron</taxon>
    </lineage>
</organism>
<keyword evidence="2" id="KW-1185">Reference proteome</keyword>
<dbReference type="Proteomes" id="UP001062846">
    <property type="component" value="Chromosome 10"/>
</dbReference>